<dbReference type="Pfam" id="PF03960">
    <property type="entry name" value="ArsC"/>
    <property type="match status" value="1"/>
</dbReference>
<sequence length="117" mass="13318">MSDVPFRIYHNNRCSKSRAACQLIADQGVDAEIVDYLKTPPSREELRELLRKLGMNPAELVRRGESVFKEQYAGRSLSEEEWLDALVAYPILIERPIAVRGNRAVLGRPPEKVLDLL</sequence>
<evidence type="ECO:0000313" key="6">
    <source>
        <dbReference type="Proteomes" id="UP000199169"/>
    </source>
</evidence>
<dbReference type="GO" id="GO:0008794">
    <property type="term" value="F:arsenate reductase (glutaredoxin) activity"/>
    <property type="evidence" value="ECO:0007669"/>
    <property type="project" value="UniProtKB-UniRule"/>
</dbReference>
<evidence type="ECO:0000313" key="5">
    <source>
        <dbReference type="EMBL" id="SBT03351.1"/>
    </source>
</evidence>
<dbReference type="CDD" id="cd03034">
    <property type="entry name" value="ArsC_ArsC"/>
    <property type="match status" value="1"/>
</dbReference>
<keyword evidence="2 4" id="KW-0560">Oxidoreductase</keyword>
<comment type="similarity">
    <text evidence="1 3 4">Belongs to the ArsC family.</text>
</comment>
<comment type="catalytic activity">
    <reaction evidence="4">
        <text>[glutaredoxin]-dithiol + arsenate + glutathione + H(+) = glutathionyl-S-S-[glutaredoxin] + arsenite + H2O</text>
        <dbReference type="Rhea" id="RHEA:22016"/>
        <dbReference type="Rhea" id="RHEA-COMP:10729"/>
        <dbReference type="Rhea" id="RHEA-COMP:17668"/>
        <dbReference type="ChEBI" id="CHEBI:15377"/>
        <dbReference type="ChEBI" id="CHEBI:15378"/>
        <dbReference type="ChEBI" id="CHEBI:29242"/>
        <dbReference type="ChEBI" id="CHEBI:29950"/>
        <dbReference type="ChEBI" id="CHEBI:48597"/>
        <dbReference type="ChEBI" id="CHEBI:57925"/>
        <dbReference type="ChEBI" id="CHEBI:146199"/>
        <dbReference type="EC" id="1.20.4.1"/>
    </reaction>
</comment>
<evidence type="ECO:0000256" key="1">
    <source>
        <dbReference type="ARBA" id="ARBA00007198"/>
    </source>
</evidence>
<dbReference type="SUPFAM" id="SSF52833">
    <property type="entry name" value="Thioredoxin-like"/>
    <property type="match status" value="1"/>
</dbReference>
<name>A0A1A8XF44_9PROT</name>
<gene>
    <name evidence="5" type="primary">yfgD</name>
    <name evidence="5" type="ORF">ACCAA_100057</name>
</gene>
<dbReference type="InterPro" id="IPR006659">
    <property type="entry name" value="Arsenate_reductase"/>
</dbReference>
<dbReference type="STRING" id="1860102.ACCAA_100057"/>
<accession>A0A1A8XF44</accession>
<dbReference type="RefSeq" id="WP_186405398.1">
    <property type="nucleotide sequence ID" value="NZ_FLQX01000002.1"/>
</dbReference>
<dbReference type="InterPro" id="IPR036249">
    <property type="entry name" value="Thioredoxin-like_sf"/>
</dbReference>
<dbReference type="AlphaFoldDB" id="A0A1A8XF44"/>
<protein>
    <recommendedName>
        <fullName evidence="4">Arsenate reductase</fullName>
        <ecNumber evidence="4">1.20.4.1</ecNumber>
    </recommendedName>
</protein>
<dbReference type="PANTHER" id="PTHR30041">
    <property type="entry name" value="ARSENATE REDUCTASE"/>
    <property type="match status" value="1"/>
</dbReference>
<dbReference type="Proteomes" id="UP000199169">
    <property type="component" value="Unassembled WGS sequence"/>
</dbReference>
<dbReference type="InterPro" id="IPR006660">
    <property type="entry name" value="Arsenate_reductase-like"/>
</dbReference>
<dbReference type="Gene3D" id="3.40.30.10">
    <property type="entry name" value="Glutaredoxin"/>
    <property type="match status" value="1"/>
</dbReference>
<proteinExistence type="inferred from homology"/>
<dbReference type="PROSITE" id="PS51353">
    <property type="entry name" value="ARSC"/>
    <property type="match status" value="1"/>
</dbReference>
<keyword evidence="6" id="KW-1185">Reference proteome</keyword>
<dbReference type="PANTHER" id="PTHR30041:SF4">
    <property type="entry name" value="ARSENATE REDUCTASE"/>
    <property type="match status" value="1"/>
</dbReference>
<dbReference type="EMBL" id="FLQX01000002">
    <property type="protein sequence ID" value="SBT03351.1"/>
    <property type="molecule type" value="Genomic_DNA"/>
</dbReference>
<organism evidence="5 6">
    <name type="scientific">Candidatus Accumulibacter aalborgensis</name>
    <dbReference type="NCBI Taxonomy" id="1860102"/>
    <lineage>
        <taxon>Bacteria</taxon>
        <taxon>Pseudomonadati</taxon>
        <taxon>Pseudomonadota</taxon>
        <taxon>Betaproteobacteria</taxon>
        <taxon>Candidatus Accumulibacter</taxon>
    </lineage>
</organism>
<evidence type="ECO:0000256" key="4">
    <source>
        <dbReference type="RuleBase" id="RU362029"/>
    </source>
</evidence>
<evidence type="ECO:0000256" key="3">
    <source>
        <dbReference type="PROSITE-ProRule" id="PRU01282"/>
    </source>
</evidence>
<dbReference type="EC" id="1.20.4.1" evidence="4"/>
<reference evidence="5 6" key="1">
    <citation type="submission" date="2016-06" db="EMBL/GenBank/DDBJ databases">
        <authorList>
            <person name="Kjaerup R.B."/>
            <person name="Dalgaard T.S."/>
            <person name="Juul-Madsen H.R."/>
        </authorList>
    </citation>
    <scope>NUCLEOTIDE SEQUENCE [LARGE SCALE GENOMIC DNA]</scope>
    <source>
        <strain evidence="5">3</strain>
    </source>
</reference>
<evidence type="ECO:0000256" key="2">
    <source>
        <dbReference type="ARBA" id="ARBA00023002"/>
    </source>
</evidence>
<dbReference type="NCBIfam" id="TIGR00014">
    <property type="entry name" value="arsC"/>
    <property type="match status" value="1"/>
</dbReference>